<feature type="compositionally biased region" description="Pro residues" evidence="6">
    <location>
        <begin position="36"/>
        <end position="47"/>
    </location>
</feature>
<evidence type="ECO:0000256" key="3">
    <source>
        <dbReference type="ARBA" id="ARBA00022989"/>
    </source>
</evidence>
<evidence type="ECO:0000256" key="6">
    <source>
        <dbReference type="SAM" id="MobiDB-lite"/>
    </source>
</evidence>
<dbReference type="Proteomes" id="UP000383932">
    <property type="component" value="Unassembled WGS sequence"/>
</dbReference>
<evidence type="ECO:0000256" key="5">
    <source>
        <dbReference type="ARBA" id="ARBA00049660"/>
    </source>
</evidence>
<evidence type="ECO:0000256" key="7">
    <source>
        <dbReference type="SAM" id="Phobius"/>
    </source>
</evidence>
<feature type="transmembrane region" description="Helical" evidence="7">
    <location>
        <begin position="285"/>
        <end position="303"/>
    </location>
</feature>
<proteinExistence type="inferred from homology"/>
<feature type="transmembrane region" description="Helical" evidence="7">
    <location>
        <begin position="159"/>
        <end position="181"/>
    </location>
</feature>
<feature type="region of interest" description="Disordered" evidence="6">
    <location>
        <begin position="25"/>
        <end position="50"/>
    </location>
</feature>
<keyword evidence="9" id="KW-1185">Reference proteome</keyword>
<comment type="similarity">
    <text evidence="5">Belongs to the FNT transporter (TC 1.A.16) family.</text>
</comment>
<comment type="caution">
    <text evidence="8">The sequence shown here is derived from an EMBL/GenBank/DDBJ whole genome shotgun (WGS) entry which is preliminary data.</text>
</comment>
<dbReference type="InterPro" id="IPR024002">
    <property type="entry name" value="For/NO2_transpt_CS"/>
</dbReference>
<dbReference type="Pfam" id="PF01226">
    <property type="entry name" value="Form_Nir_trans"/>
    <property type="match status" value="1"/>
</dbReference>
<dbReference type="PANTHER" id="PTHR30520">
    <property type="entry name" value="FORMATE TRANSPORTER-RELATED"/>
    <property type="match status" value="1"/>
</dbReference>
<protein>
    <submittedName>
        <fullName evidence="8">Formate/nitrite transporter</fullName>
    </submittedName>
</protein>
<feature type="transmembrane region" description="Helical" evidence="7">
    <location>
        <begin position="117"/>
        <end position="138"/>
    </location>
</feature>
<keyword evidence="4 7" id="KW-0472">Membrane</keyword>
<organism evidence="8 9">
    <name type="scientific">Ceratobasidium theobromae</name>
    <dbReference type="NCBI Taxonomy" id="1582974"/>
    <lineage>
        <taxon>Eukaryota</taxon>
        <taxon>Fungi</taxon>
        <taxon>Dikarya</taxon>
        <taxon>Basidiomycota</taxon>
        <taxon>Agaricomycotina</taxon>
        <taxon>Agaricomycetes</taxon>
        <taxon>Cantharellales</taxon>
        <taxon>Ceratobasidiaceae</taxon>
        <taxon>Ceratobasidium</taxon>
    </lineage>
</organism>
<dbReference type="EMBL" id="SSOP01000001">
    <property type="protein sequence ID" value="KAB5596482.1"/>
    <property type="molecule type" value="Genomic_DNA"/>
</dbReference>
<reference evidence="8 9" key="1">
    <citation type="journal article" date="2019" name="Fungal Biol. Biotechnol.">
        <title>Draft genome sequence of fastidious pathogen Ceratobasidium theobromae, which causes vascular-streak dieback in Theobroma cacao.</title>
        <authorList>
            <person name="Ali S.S."/>
            <person name="Asman A."/>
            <person name="Shao J."/>
            <person name="Firmansyah A.P."/>
            <person name="Susilo A.W."/>
            <person name="Rosmana A."/>
            <person name="McMahon P."/>
            <person name="Junaid M."/>
            <person name="Guest D."/>
            <person name="Kheng T.Y."/>
            <person name="Meinhardt L.W."/>
            <person name="Bailey B.A."/>
        </authorList>
    </citation>
    <scope>NUCLEOTIDE SEQUENCE [LARGE SCALE GENOMIC DNA]</scope>
    <source>
        <strain evidence="8 9">CT2</strain>
    </source>
</reference>
<keyword evidence="3 7" id="KW-1133">Transmembrane helix</keyword>
<gene>
    <name evidence="8" type="ORF">CTheo_119</name>
</gene>
<dbReference type="GO" id="GO:0015513">
    <property type="term" value="F:high-affinity secondary active nitrite transmembrane transporter activity"/>
    <property type="evidence" value="ECO:0007669"/>
    <property type="project" value="TreeGrafter"/>
</dbReference>
<dbReference type="AlphaFoldDB" id="A0A5N5QXL2"/>
<evidence type="ECO:0000256" key="1">
    <source>
        <dbReference type="ARBA" id="ARBA00004141"/>
    </source>
</evidence>
<evidence type="ECO:0000313" key="8">
    <source>
        <dbReference type="EMBL" id="KAB5596482.1"/>
    </source>
</evidence>
<dbReference type="InterPro" id="IPR000292">
    <property type="entry name" value="For/NO2_transpt"/>
</dbReference>
<name>A0A5N5QXL2_9AGAM</name>
<dbReference type="PROSITE" id="PS01005">
    <property type="entry name" value="FORMATE_NITRITE_TP_1"/>
    <property type="match status" value="1"/>
</dbReference>
<feature type="transmembrane region" description="Helical" evidence="7">
    <location>
        <begin position="244"/>
        <end position="265"/>
    </location>
</feature>
<comment type="subcellular location">
    <subcellularLocation>
        <location evidence="1">Membrane</location>
        <topology evidence="1">Multi-pass membrane protein</topology>
    </subcellularLocation>
</comment>
<dbReference type="PANTHER" id="PTHR30520:SF6">
    <property type="entry name" value="FORMATE_NITRATE FAMILY TRANSPORTER (EUROFUNG)"/>
    <property type="match status" value="1"/>
</dbReference>
<keyword evidence="2 7" id="KW-0812">Transmembrane</keyword>
<dbReference type="Gene3D" id="1.20.1080.10">
    <property type="entry name" value="Glycerol uptake facilitator protein"/>
    <property type="match status" value="1"/>
</dbReference>
<dbReference type="GO" id="GO:0015707">
    <property type="term" value="P:nitrite transport"/>
    <property type="evidence" value="ECO:0007669"/>
    <property type="project" value="TreeGrafter"/>
</dbReference>
<accession>A0A5N5QXL2</accession>
<evidence type="ECO:0000313" key="9">
    <source>
        <dbReference type="Proteomes" id="UP000383932"/>
    </source>
</evidence>
<feature type="region of interest" description="Disordered" evidence="6">
    <location>
        <begin position="359"/>
        <end position="397"/>
    </location>
</feature>
<evidence type="ECO:0000256" key="4">
    <source>
        <dbReference type="ARBA" id="ARBA00023136"/>
    </source>
</evidence>
<dbReference type="GO" id="GO:0005886">
    <property type="term" value="C:plasma membrane"/>
    <property type="evidence" value="ECO:0007669"/>
    <property type="project" value="TreeGrafter"/>
</dbReference>
<sequence length="443" mass="48252">MASQRPKSDYDSHVHPSMRPALKAYMNSARSHHVPPPHPPQPPPAASNPPADMLSGLLLEDAVLHNATKKIHNPYDKMFFLGLLAGIWVGFGGLAAVSAAGGVPEDVRARWVMLPKLLMGSFFAFALHLIIMFGGELFTGNTMILSIGVYNRVVPLKLLAINWVLVYLGNWCGCLITSYFFGYLTDLFASESYRSYLASVTLSKLEDHGWGVLFLKAIPANAMVCMAVMLGLASRDSAGKIMALWFPVVMFVLCGFEHCVANMFFTSLGLMYGAPSTIRRQWFNQSAAIPGNLIGGAIVIGLAEHLMNHWRSPIFHTKEGAGTLAAHDVESTRRARDVREVHPADLVARVRAILHAEHHNRHAAGAGSQEVKTRDGASDDCATDTPTPQSGYHGGTHLSLVEGHEEALERRKAMRAQLGMDGFAAWFGRGSKSEKKQDASANV</sequence>
<feature type="transmembrane region" description="Helical" evidence="7">
    <location>
        <begin position="78"/>
        <end position="97"/>
    </location>
</feature>
<feature type="transmembrane region" description="Helical" evidence="7">
    <location>
        <begin position="210"/>
        <end position="232"/>
    </location>
</feature>
<dbReference type="InterPro" id="IPR023271">
    <property type="entry name" value="Aquaporin-like"/>
</dbReference>
<evidence type="ECO:0000256" key="2">
    <source>
        <dbReference type="ARBA" id="ARBA00022692"/>
    </source>
</evidence>
<dbReference type="OrthoDB" id="4829at2759"/>